<comment type="caution">
    <text evidence="2">The sequence shown here is derived from an EMBL/GenBank/DDBJ whole genome shotgun (WGS) entry which is preliminary data.</text>
</comment>
<feature type="region of interest" description="Disordered" evidence="1">
    <location>
        <begin position="41"/>
        <end position="69"/>
    </location>
</feature>
<dbReference type="Proteomes" id="UP001230504">
    <property type="component" value="Unassembled WGS sequence"/>
</dbReference>
<sequence>MNSYRALVFRVRDGTRYMGYLSLSPEYHTLNHTHTHTHTCARARAKPNTLSSSVRTDDEEAPSSYFPPSMCKEHAVRSLSVLPDPGRQIRQRTRTRTQHIHASIPEIPDDSRPHSGSSELLPVPPPPASKQDESFVRGFPPTLTLFIVTAIHPSIV</sequence>
<reference evidence="2" key="1">
    <citation type="submission" date="2021-06" db="EMBL/GenBank/DDBJ databases">
        <title>Comparative genomics, transcriptomics and evolutionary studies reveal genomic signatures of adaptation to plant cell wall in hemibiotrophic fungi.</title>
        <authorList>
            <consortium name="DOE Joint Genome Institute"/>
            <person name="Baroncelli R."/>
            <person name="Diaz J.F."/>
            <person name="Benocci T."/>
            <person name="Peng M."/>
            <person name="Battaglia E."/>
            <person name="Haridas S."/>
            <person name="Andreopoulos W."/>
            <person name="Labutti K."/>
            <person name="Pangilinan J."/>
            <person name="Floch G.L."/>
            <person name="Makela M.R."/>
            <person name="Henrissat B."/>
            <person name="Grigoriev I.V."/>
            <person name="Crouch J.A."/>
            <person name="De Vries R.P."/>
            <person name="Sukno S.A."/>
            <person name="Thon M.R."/>
        </authorList>
    </citation>
    <scope>NUCLEOTIDE SEQUENCE</scope>
    <source>
        <strain evidence="2">CBS 125086</strain>
    </source>
</reference>
<dbReference type="EMBL" id="JAHLJV010000018">
    <property type="protein sequence ID" value="KAK1594756.1"/>
    <property type="molecule type" value="Genomic_DNA"/>
</dbReference>
<name>A0AAD8V7J3_9PEZI</name>
<dbReference type="AlphaFoldDB" id="A0AAD8V7J3"/>
<protein>
    <submittedName>
        <fullName evidence="2">Uncharacterized protein</fullName>
    </submittedName>
</protein>
<proteinExistence type="predicted"/>
<evidence type="ECO:0000313" key="3">
    <source>
        <dbReference type="Proteomes" id="UP001230504"/>
    </source>
</evidence>
<evidence type="ECO:0000256" key="1">
    <source>
        <dbReference type="SAM" id="MobiDB-lite"/>
    </source>
</evidence>
<accession>A0AAD8V7J3</accession>
<feature type="region of interest" description="Disordered" evidence="1">
    <location>
        <begin position="84"/>
        <end position="133"/>
    </location>
</feature>
<feature type="compositionally biased region" description="Basic residues" evidence="1">
    <location>
        <begin position="89"/>
        <end position="99"/>
    </location>
</feature>
<evidence type="ECO:0000313" key="2">
    <source>
        <dbReference type="EMBL" id="KAK1594756.1"/>
    </source>
</evidence>
<dbReference type="RefSeq" id="XP_060415875.1">
    <property type="nucleotide sequence ID" value="XM_060550794.1"/>
</dbReference>
<dbReference type="GeneID" id="85435034"/>
<organism evidence="2 3">
    <name type="scientific">Colletotrichum navitas</name>
    <dbReference type="NCBI Taxonomy" id="681940"/>
    <lineage>
        <taxon>Eukaryota</taxon>
        <taxon>Fungi</taxon>
        <taxon>Dikarya</taxon>
        <taxon>Ascomycota</taxon>
        <taxon>Pezizomycotina</taxon>
        <taxon>Sordariomycetes</taxon>
        <taxon>Hypocreomycetidae</taxon>
        <taxon>Glomerellales</taxon>
        <taxon>Glomerellaceae</taxon>
        <taxon>Colletotrichum</taxon>
        <taxon>Colletotrichum graminicola species complex</taxon>
    </lineage>
</organism>
<keyword evidence="3" id="KW-1185">Reference proteome</keyword>
<gene>
    <name evidence="2" type="ORF">LY79DRAFT_124440</name>
</gene>